<accession>A0A9N7Y5P6</accession>
<reference evidence="1" key="1">
    <citation type="submission" date="2020-03" db="EMBL/GenBank/DDBJ databases">
        <authorList>
            <person name="Weist P."/>
        </authorList>
    </citation>
    <scope>NUCLEOTIDE SEQUENCE</scope>
</reference>
<dbReference type="Proteomes" id="UP001153269">
    <property type="component" value="Unassembled WGS sequence"/>
</dbReference>
<evidence type="ECO:0000313" key="2">
    <source>
        <dbReference type="Proteomes" id="UP001153269"/>
    </source>
</evidence>
<sequence length="118" mass="13136">MEGKLHVKTKRKRKTSGRRAYLVGSRYMRRSGLHHHVVRLFINDGAPGGGGDPGSVTPLTGGNVQCCVAGGRARLHRLTHPDELPGLKTWLRPNVQQMYGSEVPTFCCRGESTRMRRE</sequence>
<organism evidence="1 2">
    <name type="scientific">Pleuronectes platessa</name>
    <name type="common">European plaice</name>
    <dbReference type="NCBI Taxonomy" id="8262"/>
    <lineage>
        <taxon>Eukaryota</taxon>
        <taxon>Metazoa</taxon>
        <taxon>Chordata</taxon>
        <taxon>Craniata</taxon>
        <taxon>Vertebrata</taxon>
        <taxon>Euteleostomi</taxon>
        <taxon>Actinopterygii</taxon>
        <taxon>Neopterygii</taxon>
        <taxon>Teleostei</taxon>
        <taxon>Neoteleostei</taxon>
        <taxon>Acanthomorphata</taxon>
        <taxon>Carangaria</taxon>
        <taxon>Pleuronectiformes</taxon>
        <taxon>Pleuronectoidei</taxon>
        <taxon>Pleuronectidae</taxon>
        <taxon>Pleuronectes</taxon>
    </lineage>
</organism>
<dbReference type="EMBL" id="CADEAL010000055">
    <property type="protein sequence ID" value="CAB1413447.1"/>
    <property type="molecule type" value="Genomic_DNA"/>
</dbReference>
<proteinExistence type="predicted"/>
<keyword evidence="2" id="KW-1185">Reference proteome</keyword>
<name>A0A9N7Y5P6_PLEPL</name>
<gene>
    <name evidence="1" type="ORF">PLEPLA_LOCUS1147</name>
</gene>
<dbReference type="AlphaFoldDB" id="A0A9N7Y5P6"/>
<protein>
    <submittedName>
        <fullName evidence="1">Uncharacterized protein</fullName>
    </submittedName>
</protein>
<comment type="caution">
    <text evidence="1">The sequence shown here is derived from an EMBL/GenBank/DDBJ whole genome shotgun (WGS) entry which is preliminary data.</text>
</comment>
<evidence type="ECO:0000313" key="1">
    <source>
        <dbReference type="EMBL" id="CAB1413447.1"/>
    </source>
</evidence>